<dbReference type="Proteomes" id="UP000321118">
    <property type="component" value="Unassembled WGS sequence"/>
</dbReference>
<evidence type="ECO:0000313" key="2">
    <source>
        <dbReference type="EMBL" id="GEK20307.1"/>
    </source>
</evidence>
<gene>
    <name evidence="2" type="ORF">CXY01_08270</name>
</gene>
<keyword evidence="3" id="KW-1185">Reference proteome</keyword>
<feature type="transmembrane region" description="Helical" evidence="1">
    <location>
        <begin position="6"/>
        <end position="27"/>
    </location>
</feature>
<sequence length="240" mass="26273">MGDVSFGLLVVLGGVVMLGLAVAGFWVQKKRHERFRGWALRNGWTYAQSERSLVDLSRGQPFGQGSSRRAIEVLRGTYDSRPALSFTYVWTTGSGKNKSTHHAHVVALALPTYLPTVEVTPEGLGARLAKLVGAQDVQLESDAFNRAYRVAARDQRTGHAILHPRLMERLLRPDALGTAWRIDGTWILSWASGTTDLDRLASRLGLLSAVARSVPRHVWLDHGHDPLAPAGNVDPDATIV</sequence>
<comment type="caution">
    <text evidence="2">The sequence shown here is derived from an EMBL/GenBank/DDBJ whole genome shotgun (WGS) entry which is preliminary data.</text>
</comment>
<dbReference type="AlphaFoldDB" id="A0A510V066"/>
<keyword evidence="1" id="KW-0472">Membrane</keyword>
<protein>
    <recommendedName>
        <fullName evidence="4">DUF3137 domain-containing protein</fullName>
    </recommendedName>
</protein>
<evidence type="ECO:0000313" key="3">
    <source>
        <dbReference type="Proteomes" id="UP000321118"/>
    </source>
</evidence>
<keyword evidence="1" id="KW-1133">Transmembrane helix</keyword>
<dbReference type="OrthoDB" id="3429251at2"/>
<proteinExistence type="predicted"/>
<accession>A0A510V066</accession>
<evidence type="ECO:0008006" key="4">
    <source>
        <dbReference type="Google" id="ProtNLM"/>
    </source>
</evidence>
<evidence type="ECO:0000256" key="1">
    <source>
        <dbReference type="SAM" id="Phobius"/>
    </source>
</evidence>
<dbReference type="RefSeq" id="WP_146925793.1">
    <property type="nucleotide sequence ID" value="NZ_BJUB01000002.1"/>
</dbReference>
<keyword evidence="1" id="KW-0812">Transmembrane</keyword>
<organism evidence="2 3">
    <name type="scientific">Cellulomonas xylanilytica</name>
    <dbReference type="NCBI Taxonomy" id="233583"/>
    <lineage>
        <taxon>Bacteria</taxon>
        <taxon>Bacillati</taxon>
        <taxon>Actinomycetota</taxon>
        <taxon>Actinomycetes</taxon>
        <taxon>Micrococcales</taxon>
        <taxon>Cellulomonadaceae</taxon>
        <taxon>Cellulomonas</taxon>
    </lineage>
</organism>
<reference evidence="2 3" key="1">
    <citation type="submission" date="2019-07" db="EMBL/GenBank/DDBJ databases">
        <title>Whole genome shotgun sequence of Cellulomonas xylanilytica NBRC 101102.</title>
        <authorList>
            <person name="Hosoyama A."/>
            <person name="Uohara A."/>
            <person name="Ohji S."/>
            <person name="Ichikawa N."/>
        </authorList>
    </citation>
    <scope>NUCLEOTIDE SEQUENCE [LARGE SCALE GENOMIC DNA]</scope>
    <source>
        <strain evidence="2 3">NBRC 101102</strain>
    </source>
</reference>
<dbReference type="EMBL" id="BJUB01000002">
    <property type="protein sequence ID" value="GEK20307.1"/>
    <property type="molecule type" value="Genomic_DNA"/>
</dbReference>
<name>A0A510V066_9CELL</name>